<evidence type="ECO:0000256" key="3">
    <source>
        <dbReference type="ARBA" id="ARBA00023002"/>
    </source>
</evidence>
<proteinExistence type="predicted"/>
<evidence type="ECO:0000256" key="1">
    <source>
        <dbReference type="ARBA" id="ARBA00022630"/>
    </source>
</evidence>
<dbReference type="PANTHER" id="PTHR46972:SF1">
    <property type="entry name" value="FAD DEPENDENT OXIDOREDUCTASE DOMAIN-CONTAINING PROTEIN"/>
    <property type="match status" value="1"/>
</dbReference>
<organism evidence="6 7">
    <name type="scientific">Lomentospora prolificans</name>
    <dbReference type="NCBI Taxonomy" id="41688"/>
    <lineage>
        <taxon>Eukaryota</taxon>
        <taxon>Fungi</taxon>
        <taxon>Dikarya</taxon>
        <taxon>Ascomycota</taxon>
        <taxon>Pezizomycotina</taxon>
        <taxon>Sordariomycetes</taxon>
        <taxon>Hypocreomycetidae</taxon>
        <taxon>Microascales</taxon>
        <taxon>Microascaceae</taxon>
        <taxon>Lomentospora</taxon>
    </lineage>
</organism>
<accession>A0A2N3NB61</accession>
<evidence type="ECO:0000259" key="5">
    <source>
        <dbReference type="Pfam" id="PF01494"/>
    </source>
</evidence>
<keyword evidence="2" id="KW-0274">FAD</keyword>
<dbReference type="GO" id="GO:0004497">
    <property type="term" value="F:monooxygenase activity"/>
    <property type="evidence" value="ECO:0007669"/>
    <property type="project" value="UniProtKB-KW"/>
</dbReference>
<evidence type="ECO:0000313" key="6">
    <source>
        <dbReference type="EMBL" id="PKS09651.1"/>
    </source>
</evidence>
<sequence>MAPEIAIVGGGPSGLALAALLEKQGKDYIVYERSSQEHHPRGGCLDLHIGSGQRAMHEAGVFEEFKKNSREGDATIHLLYNSSGEKVFAFGEGRDAPEIDRWKIRKVLLTAIPKEKVIFSKELESSYRDENNQVVLKFADGSTASGFKLVVGADGTFSRIRHLVTDAQPAYSGQFFITSKIYPTNPFYPKMEAMAGVGSMIIMGDGKHMFNSRQGDGHYRIDIGLQGSEEFGSNAVDQNDFEAAKKFLLQKEHFGSYAPQFRDIIQHSEGPFRPWLMYYMPTDRLNWESVPDVTLIGDAAHVTTPFVGDGVNCALRDSCVLAEKIKELGVTQEAIRAYEKDMFPYAIDVITRSLQSGKMFFADDAPKTFLEVMTSGKPLIGAADGH</sequence>
<name>A0A2N3NB61_9PEZI</name>
<feature type="domain" description="FAD-binding" evidence="5">
    <location>
        <begin position="293"/>
        <end position="349"/>
    </location>
</feature>
<dbReference type="InParanoid" id="A0A2N3NB61"/>
<protein>
    <recommendedName>
        <fullName evidence="5">FAD-binding domain-containing protein</fullName>
    </recommendedName>
</protein>
<keyword evidence="4" id="KW-0503">Monooxygenase</keyword>
<keyword evidence="3" id="KW-0560">Oxidoreductase</keyword>
<reference evidence="6 7" key="1">
    <citation type="journal article" date="2017" name="G3 (Bethesda)">
        <title>First Draft Genome Sequence of the Pathogenic Fungus Lomentospora prolificans (Formerly Scedosporium prolificans).</title>
        <authorList>
            <person name="Luo R."/>
            <person name="Zimin A."/>
            <person name="Workman R."/>
            <person name="Fan Y."/>
            <person name="Pertea G."/>
            <person name="Grossman N."/>
            <person name="Wear M.P."/>
            <person name="Jia B."/>
            <person name="Miller H."/>
            <person name="Casadevall A."/>
            <person name="Timp W."/>
            <person name="Zhang S.X."/>
            <person name="Salzberg S.L."/>
        </authorList>
    </citation>
    <scope>NUCLEOTIDE SEQUENCE [LARGE SCALE GENOMIC DNA]</scope>
    <source>
        <strain evidence="6 7">JHH-5317</strain>
    </source>
</reference>
<feature type="domain" description="FAD-binding" evidence="5">
    <location>
        <begin position="5"/>
        <end position="165"/>
    </location>
</feature>
<comment type="caution">
    <text evidence="6">The sequence shown here is derived from an EMBL/GenBank/DDBJ whole genome shotgun (WGS) entry which is preliminary data.</text>
</comment>
<evidence type="ECO:0000256" key="4">
    <source>
        <dbReference type="ARBA" id="ARBA00023033"/>
    </source>
</evidence>
<evidence type="ECO:0000256" key="2">
    <source>
        <dbReference type="ARBA" id="ARBA00022827"/>
    </source>
</evidence>
<gene>
    <name evidence="6" type="ORF">jhhlp_004270</name>
</gene>
<keyword evidence="1" id="KW-0285">Flavoprotein</keyword>
<dbReference type="InterPro" id="IPR036188">
    <property type="entry name" value="FAD/NAD-bd_sf"/>
</dbReference>
<dbReference type="PANTHER" id="PTHR46972">
    <property type="entry name" value="MONOOXYGENASE ASQM-RELATED"/>
    <property type="match status" value="1"/>
</dbReference>
<dbReference type="SUPFAM" id="SSF51905">
    <property type="entry name" value="FAD/NAD(P)-binding domain"/>
    <property type="match status" value="1"/>
</dbReference>
<dbReference type="OrthoDB" id="655030at2759"/>
<dbReference type="PRINTS" id="PR00420">
    <property type="entry name" value="RNGMNOXGNASE"/>
</dbReference>
<dbReference type="VEuPathDB" id="FungiDB:jhhlp_004270"/>
<dbReference type="Proteomes" id="UP000233524">
    <property type="component" value="Unassembled WGS sequence"/>
</dbReference>
<dbReference type="Gene3D" id="3.50.50.60">
    <property type="entry name" value="FAD/NAD(P)-binding domain"/>
    <property type="match status" value="1"/>
</dbReference>
<dbReference type="STRING" id="41688.A0A2N3NB61"/>
<dbReference type="InterPro" id="IPR002938">
    <property type="entry name" value="FAD-bd"/>
</dbReference>
<dbReference type="GO" id="GO:0071949">
    <property type="term" value="F:FAD binding"/>
    <property type="evidence" value="ECO:0007669"/>
    <property type="project" value="InterPro"/>
</dbReference>
<dbReference type="EMBL" id="NLAX01000010">
    <property type="protein sequence ID" value="PKS09651.1"/>
    <property type="molecule type" value="Genomic_DNA"/>
</dbReference>
<keyword evidence="7" id="KW-1185">Reference proteome</keyword>
<dbReference type="Pfam" id="PF01494">
    <property type="entry name" value="FAD_binding_3"/>
    <property type="match status" value="2"/>
</dbReference>
<dbReference type="AlphaFoldDB" id="A0A2N3NB61"/>
<evidence type="ECO:0000313" key="7">
    <source>
        <dbReference type="Proteomes" id="UP000233524"/>
    </source>
</evidence>